<name>A0A5B0PM28_PUCGR</name>
<protein>
    <submittedName>
        <fullName evidence="1">Uncharacterized protein</fullName>
    </submittedName>
</protein>
<comment type="caution">
    <text evidence="1">The sequence shown here is derived from an EMBL/GenBank/DDBJ whole genome shotgun (WGS) entry which is preliminary data.</text>
</comment>
<gene>
    <name evidence="1" type="ORF">PGTUg99_034173</name>
</gene>
<dbReference type="AlphaFoldDB" id="A0A5B0PM28"/>
<evidence type="ECO:0000313" key="2">
    <source>
        <dbReference type="Proteomes" id="UP000325313"/>
    </source>
</evidence>
<accession>A0A5B0PM28</accession>
<dbReference type="EMBL" id="VDEP01000337">
    <property type="protein sequence ID" value="KAA1102717.1"/>
    <property type="molecule type" value="Genomic_DNA"/>
</dbReference>
<dbReference type="Proteomes" id="UP000325313">
    <property type="component" value="Unassembled WGS sequence"/>
</dbReference>
<proteinExistence type="predicted"/>
<evidence type="ECO:0000313" key="1">
    <source>
        <dbReference type="EMBL" id="KAA1102717.1"/>
    </source>
</evidence>
<organism evidence="1 2">
    <name type="scientific">Puccinia graminis f. sp. tritici</name>
    <dbReference type="NCBI Taxonomy" id="56615"/>
    <lineage>
        <taxon>Eukaryota</taxon>
        <taxon>Fungi</taxon>
        <taxon>Dikarya</taxon>
        <taxon>Basidiomycota</taxon>
        <taxon>Pucciniomycotina</taxon>
        <taxon>Pucciniomycetes</taxon>
        <taxon>Pucciniales</taxon>
        <taxon>Pucciniaceae</taxon>
        <taxon>Puccinia</taxon>
    </lineage>
</organism>
<reference evidence="1 2" key="1">
    <citation type="submission" date="2019-05" db="EMBL/GenBank/DDBJ databases">
        <title>Emergence of the Ug99 lineage of the wheat stem rust pathogen through somatic hybridization.</title>
        <authorList>
            <person name="Li F."/>
            <person name="Upadhyaya N.M."/>
            <person name="Sperschneider J."/>
            <person name="Matny O."/>
            <person name="Nguyen-Phuc H."/>
            <person name="Mago R."/>
            <person name="Raley C."/>
            <person name="Miller M.E."/>
            <person name="Silverstein K.A.T."/>
            <person name="Henningsen E."/>
            <person name="Hirsch C.D."/>
            <person name="Visser B."/>
            <person name="Pretorius Z.A."/>
            <person name="Steffenson B.J."/>
            <person name="Schwessinger B."/>
            <person name="Dodds P.N."/>
            <person name="Figueroa M."/>
        </authorList>
    </citation>
    <scope>NUCLEOTIDE SEQUENCE [LARGE SCALE GENOMIC DNA]</scope>
    <source>
        <strain evidence="1 2">Ug99</strain>
    </source>
</reference>
<sequence>MWVASSTGNTSKKHIITRFTRSFLSSAAPSVAYLQAVTPDKKIIFNQLAMSQQPSTHKRVELSLL</sequence>